<proteinExistence type="predicted"/>
<organism evidence="1 2">
    <name type="scientific">Populus alba x Populus x berolinensis</name>
    <dbReference type="NCBI Taxonomy" id="444605"/>
    <lineage>
        <taxon>Eukaryota</taxon>
        <taxon>Viridiplantae</taxon>
        <taxon>Streptophyta</taxon>
        <taxon>Embryophyta</taxon>
        <taxon>Tracheophyta</taxon>
        <taxon>Spermatophyta</taxon>
        <taxon>Magnoliopsida</taxon>
        <taxon>eudicotyledons</taxon>
        <taxon>Gunneridae</taxon>
        <taxon>Pentapetalae</taxon>
        <taxon>rosids</taxon>
        <taxon>fabids</taxon>
        <taxon>Malpighiales</taxon>
        <taxon>Salicaceae</taxon>
        <taxon>Saliceae</taxon>
        <taxon>Populus</taxon>
    </lineage>
</organism>
<evidence type="ECO:0000313" key="1">
    <source>
        <dbReference type="EMBL" id="KAJ6969792.1"/>
    </source>
</evidence>
<reference evidence="1" key="1">
    <citation type="journal article" date="2023" name="Mol. Ecol. Resour.">
        <title>Chromosome-level genome assembly of a triploid poplar Populus alba 'Berolinensis'.</title>
        <authorList>
            <person name="Chen S."/>
            <person name="Yu Y."/>
            <person name="Wang X."/>
            <person name="Wang S."/>
            <person name="Zhang T."/>
            <person name="Zhou Y."/>
            <person name="He R."/>
            <person name="Meng N."/>
            <person name="Wang Y."/>
            <person name="Liu W."/>
            <person name="Liu Z."/>
            <person name="Liu J."/>
            <person name="Guo Q."/>
            <person name="Huang H."/>
            <person name="Sederoff R.R."/>
            <person name="Wang G."/>
            <person name="Qu G."/>
            <person name="Chen S."/>
        </authorList>
    </citation>
    <scope>NUCLEOTIDE SEQUENCE</scope>
    <source>
        <strain evidence="1">SC-2020</strain>
    </source>
</reference>
<name>A0AAD6LMC7_9ROSI</name>
<keyword evidence="2" id="KW-1185">Reference proteome</keyword>
<evidence type="ECO:0000313" key="2">
    <source>
        <dbReference type="Proteomes" id="UP001164929"/>
    </source>
</evidence>
<sequence length="55" mass="6183">MSRAHRNGRKSDFACAWGLMVANQRLDFAGPKSEIGRQPLDWSTSDEISELNCND</sequence>
<dbReference type="EMBL" id="JAQIZT010000015">
    <property type="protein sequence ID" value="KAJ6969792.1"/>
    <property type="molecule type" value="Genomic_DNA"/>
</dbReference>
<dbReference type="AlphaFoldDB" id="A0AAD6LMC7"/>
<dbReference type="Proteomes" id="UP001164929">
    <property type="component" value="Chromosome 15"/>
</dbReference>
<comment type="caution">
    <text evidence="1">The sequence shown here is derived from an EMBL/GenBank/DDBJ whole genome shotgun (WGS) entry which is preliminary data.</text>
</comment>
<accession>A0AAD6LMC7</accession>
<gene>
    <name evidence="1" type="ORF">NC653_034366</name>
</gene>
<protein>
    <submittedName>
        <fullName evidence="1">Uncharacterized protein</fullName>
    </submittedName>
</protein>